<comment type="subcellular location">
    <subcellularLocation>
        <location evidence="1">Membrane</location>
        <topology evidence="1">Multi-pass membrane protein</topology>
    </subcellularLocation>
</comment>
<dbReference type="GeneID" id="95974311"/>
<feature type="transmembrane region" description="Helical" evidence="6">
    <location>
        <begin position="386"/>
        <end position="405"/>
    </location>
</feature>
<keyword evidence="4 6" id="KW-0472">Membrane</keyword>
<name>A0ABR3PDG4_9PEZI</name>
<comment type="caution">
    <text evidence="8">The sequence shown here is derived from an EMBL/GenBank/DDBJ whole genome shotgun (WGS) entry which is preliminary data.</text>
</comment>
<dbReference type="EMBL" id="JBFMKM010000009">
    <property type="protein sequence ID" value="KAL1304184.1"/>
    <property type="molecule type" value="Genomic_DNA"/>
</dbReference>
<evidence type="ECO:0000313" key="9">
    <source>
        <dbReference type="Proteomes" id="UP001562354"/>
    </source>
</evidence>
<dbReference type="PANTHER" id="PTHR23502">
    <property type="entry name" value="MAJOR FACILITATOR SUPERFAMILY"/>
    <property type="match status" value="1"/>
</dbReference>
<feature type="compositionally biased region" description="Basic and acidic residues" evidence="5">
    <location>
        <begin position="33"/>
        <end position="59"/>
    </location>
</feature>
<keyword evidence="2 6" id="KW-0812">Transmembrane</keyword>
<feature type="transmembrane region" description="Helical" evidence="6">
    <location>
        <begin position="74"/>
        <end position="91"/>
    </location>
</feature>
<dbReference type="SUPFAM" id="SSF103473">
    <property type="entry name" value="MFS general substrate transporter"/>
    <property type="match status" value="1"/>
</dbReference>
<feature type="transmembrane region" description="Helical" evidence="6">
    <location>
        <begin position="111"/>
        <end position="130"/>
    </location>
</feature>
<feature type="transmembrane region" description="Helical" evidence="6">
    <location>
        <begin position="298"/>
        <end position="324"/>
    </location>
</feature>
<evidence type="ECO:0000256" key="6">
    <source>
        <dbReference type="SAM" id="Phobius"/>
    </source>
</evidence>
<dbReference type="PANTHER" id="PTHR23502:SF171">
    <property type="entry name" value="MAJOR FACILITATOR SUPERFAMILY (MFS) PROFILE DOMAIN-CONTAINING PROTEIN"/>
    <property type="match status" value="1"/>
</dbReference>
<feature type="transmembrane region" description="Helical" evidence="6">
    <location>
        <begin position="411"/>
        <end position="434"/>
    </location>
</feature>
<dbReference type="InterPro" id="IPR011701">
    <property type="entry name" value="MFS"/>
</dbReference>
<accession>A0ABR3PDG4</accession>
<feature type="transmembrane region" description="Helical" evidence="6">
    <location>
        <begin position="479"/>
        <end position="501"/>
    </location>
</feature>
<keyword evidence="9" id="KW-1185">Reference proteome</keyword>
<evidence type="ECO:0000256" key="2">
    <source>
        <dbReference type="ARBA" id="ARBA00022692"/>
    </source>
</evidence>
<protein>
    <recommendedName>
        <fullName evidence="7">Major facilitator superfamily (MFS) profile domain-containing protein</fullName>
    </recommendedName>
</protein>
<feature type="transmembrane region" description="Helical" evidence="6">
    <location>
        <begin position="142"/>
        <end position="159"/>
    </location>
</feature>
<dbReference type="InterPro" id="IPR036259">
    <property type="entry name" value="MFS_trans_sf"/>
</dbReference>
<evidence type="ECO:0000256" key="1">
    <source>
        <dbReference type="ARBA" id="ARBA00004141"/>
    </source>
</evidence>
<sequence length="513" mass="57315">MMTRDADSRPDEEQRRHGHGRAQNDRQEDESDERAPLLRNGHVDGGEGGDGRELVRFKDEDQDNPRQWPRRKKMINVAIIAIMSVLSPLASSMFTPGIQQIADDLKTTPKTVIATTTGFVIMLGVGPLFLAPLSETFGRRKLYIVCFAVFSLLQIPSALSPNVATLISMRTLSGFFGSVGIANGGGTISDMFLPAERAGIFGWYLLGPLLGPTLGPLFGGIIVQRLSWRWVFWILTIVCGINTLIGYFFLRETYAPTILETRKDKLEHETNSPGQYRHEGQDERPLGRKLLHSLKRPFLIISQPIVLTMSIYQALIFGTTYSLYTNMQPIYQGGYGFTTEQVGLLYLGPGLGFLTSVWFLVPQIDKIYNRLGAAQKDHKPKPEFRLPLANIGAVCIPLSLFWFAWTVEYHTHWLVTIASTFFYGIGQVMILNTVQNYYIDSFEKYAASAIAAGAVFRSVFGGIVPLLAPGLFDRLGYGWGISVFAFLAVVISPAPLLFFYFGERIRTRFAIEL</sequence>
<reference evidence="8 9" key="1">
    <citation type="submission" date="2024-07" db="EMBL/GenBank/DDBJ databases">
        <title>Draft sequence of the Neodothiora populina.</title>
        <authorList>
            <person name="Drown D.D."/>
            <person name="Schuette U.S."/>
            <person name="Buechlein A.B."/>
            <person name="Rusch D.R."/>
            <person name="Winton L.W."/>
            <person name="Adams G.A."/>
        </authorList>
    </citation>
    <scope>NUCLEOTIDE SEQUENCE [LARGE SCALE GENOMIC DNA]</scope>
    <source>
        <strain evidence="8 9">CPC 39397</strain>
    </source>
</reference>
<evidence type="ECO:0000313" key="8">
    <source>
        <dbReference type="EMBL" id="KAL1304184.1"/>
    </source>
</evidence>
<dbReference type="InterPro" id="IPR020846">
    <property type="entry name" value="MFS_dom"/>
</dbReference>
<feature type="transmembrane region" description="Helical" evidence="6">
    <location>
        <begin position="230"/>
        <end position="250"/>
    </location>
</feature>
<feature type="transmembrane region" description="Helical" evidence="6">
    <location>
        <begin position="200"/>
        <end position="224"/>
    </location>
</feature>
<dbReference type="Gene3D" id="1.20.1250.20">
    <property type="entry name" value="MFS general substrate transporter like domains"/>
    <property type="match status" value="1"/>
</dbReference>
<organism evidence="8 9">
    <name type="scientific">Neodothiora populina</name>
    <dbReference type="NCBI Taxonomy" id="2781224"/>
    <lineage>
        <taxon>Eukaryota</taxon>
        <taxon>Fungi</taxon>
        <taxon>Dikarya</taxon>
        <taxon>Ascomycota</taxon>
        <taxon>Pezizomycotina</taxon>
        <taxon>Dothideomycetes</taxon>
        <taxon>Dothideomycetidae</taxon>
        <taxon>Dothideales</taxon>
        <taxon>Dothioraceae</taxon>
        <taxon>Neodothiora</taxon>
    </lineage>
</organism>
<evidence type="ECO:0000259" key="7">
    <source>
        <dbReference type="PROSITE" id="PS50850"/>
    </source>
</evidence>
<feature type="transmembrane region" description="Helical" evidence="6">
    <location>
        <begin position="344"/>
        <end position="361"/>
    </location>
</feature>
<dbReference type="PROSITE" id="PS50850">
    <property type="entry name" value="MFS"/>
    <property type="match status" value="1"/>
</dbReference>
<feature type="domain" description="Major facilitator superfamily (MFS) profile" evidence="7">
    <location>
        <begin position="76"/>
        <end position="506"/>
    </location>
</feature>
<evidence type="ECO:0000256" key="3">
    <source>
        <dbReference type="ARBA" id="ARBA00022989"/>
    </source>
</evidence>
<proteinExistence type="predicted"/>
<feature type="transmembrane region" description="Helical" evidence="6">
    <location>
        <begin position="446"/>
        <end position="467"/>
    </location>
</feature>
<evidence type="ECO:0000256" key="5">
    <source>
        <dbReference type="SAM" id="MobiDB-lite"/>
    </source>
</evidence>
<keyword evidence="3 6" id="KW-1133">Transmembrane helix</keyword>
<feature type="compositionally biased region" description="Basic and acidic residues" evidence="5">
    <location>
        <begin position="1"/>
        <end position="15"/>
    </location>
</feature>
<dbReference type="CDD" id="cd17323">
    <property type="entry name" value="MFS_Tpo1_MDR_like"/>
    <property type="match status" value="1"/>
</dbReference>
<dbReference type="RefSeq" id="XP_069200459.1">
    <property type="nucleotide sequence ID" value="XM_069346051.1"/>
</dbReference>
<feature type="region of interest" description="Disordered" evidence="5">
    <location>
        <begin position="1"/>
        <end position="69"/>
    </location>
</feature>
<gene>
    <name evidence="8" type="ORF">AAFC00_000608</name>
</gene>
<dbReference type="Proteomes" id="UP001562354">
    <property type="component" value="Unassembled WGS sequence"/>
</dbReference>
<evidence type="ECO:0000256" key="4">
    <source>
        <dbReference type="ARBA" id="ARBA00023136"/>
    </source>
</evidence>
<dbReference type="Pfam" id="PF07690">
    <property type="entry name" value="MFS_1"/>
    <property type="match status" value="1"/>
</dbReference>